<name>A0A383D297_9ZZZZ</name>
<gene>
    <name evidence="2" type="ORF">METZ01_LOCUS491227</name>
</gene>
<keyword evidence="1" id="KW-0472">Membrane</keyword>
<feature type="transmembrane region" description="Helical" evidence="1">
    <location>
        <begin position="9"/>
        <end position="30"/>
    </location>
</feature>
<reference evidence="2" key="1">
    <citation type="submission" date="2018-05" db="EMBL/GenBank/DDBJ databases">
        <authorList>
            <person name="Lanie J.A."/>
            <person name="Ng W.-L."/>
            <person name="Kazmierczak K.M."/>
            <person name="Andrzejewski T.M."/>
            <person name="Davidsen T.M."/>
            <person name="Wayne K.J."/>
            <person name="Tettelin H."/>
            <person name="Glass J.I."/>
            <person name="Rusch D."/>
            <person name="Podicherti R."/>
            <person name="Tsui H.-C.T."/>
            <person name="Winkler M.E."/>
        </authorList>
    </citation>
    <scope>NUCLEOTIDE SEQUENCE</scope>
</reference>
<evidence type="ECO:0000313" key="2">
    <source>
        <dbReference type="EMBL" id="SVE38373.1"/>
    </source>
</evidence>
<dbReference type="EMBL" id="UINC01213547">
    <property type="protein sequence ID" value="SVE38373.1"/>
    <property type="molecule type" value="Genomic_DNA"/>
</dbReference>
<proteinExistence type="predicted"/>
<keyword evidence="1" id="KW-0812">Transmembrane</keyword>
<keyword evidence="1" id="KW-1133">Transmembrane helix</keyword>
<sequence>MNNNSSTNILYGTGIFIIFGTIVSLFYFSFLMPIHVDEGSIWYHFTNKTWLNRFDPSIVLPHHTLTTYMAKWS</sequence>
<accession>A0A383D297</accession>
<organism evidence="2">
    <name type="scientific">marine metagenome</name>
    <dbReference type="NCBI Taxonomy" id="408172"/>
    <lineage>
        <taxon>unclassified sequences</taxon>
        <taxon>metagenomes</taxon>
        <taxon>ecological metagenomes</taxon>
    </lineage>
</organism>
<protein>
    <submittedName>
        <fullName evidence="2">Uncharacterized protein</fullName>
    </submittedName>
</protein>
<dbReference type="AlphaFoldDB" id="A0A383D297"/>
<evidence type="ECO:0000256" key="1">
    <source>
        <dbReference type="SAM" id="Phobius"/>
    </source>
</evidence>
<feature type="non-terminal residue" evidence="2">
    <location>
        <position position="73"/>
    </location>
</feature>